<feature type="compositionally biased region" description="Acidic residues" evidence="1">
    <location>
        <begin position="40"/>
        <end position="56"/>
    </location>
</feature>
<protein>
    <submittedName>
        <fullName evidence="2">Uncharacterized protein</fullName>
    </submittedName>
</protein>
<dbReference type="EMBL" id="AGBW02008989">
    <property type="protein sequence ID" value="OWR51963.1"/>
    <property type="molecule type" value="Genomic_DNA"/>
</dbReference>
<evidence type="ECO:0000313" key="3">
    <source>
        <dbReference type="Proteomes" id="UP000007151"/>
    </source>
</evidence>
<feature type="region of interest" description="Disordered" evidence="1">
    <location>
        <begin position="28"/>
        <end position="59"/>
    </location>
</feature>
<comment type="caution">
    <text evidence="2">The sequence shown here is derived from an EMBL/GenBank/DDBJ whole genome shotgun (WGS) entry which is preliminary data.</text>
</comment>
<dbReference type="KEGG" id="dpl:KGM_204059"/>
<dbReference type="Proteomes" id="UP000007151">
    <property type="component" value="Unassembled WGS sequence"/>
</dbReference>
<feature type="region of interest" description="Disordered" evidence="1">
    <location>
        <begin position="390"/>
        <end position="415"/>
    </location>
</feature>
<feature type="compositionally biased region" description="Basic and acidic residues" evidence="1">
    <location>
        <begin position="319"/>
        <end position="331"/>
    </location>
</feature>
<dbReference type="eggNOG" id="ENOG502T29X">
    <property type="taxonomic scope" value="Eukaryota"/>
</dbReference>
<reference evidence="2 3" key="1">
    <citation type="journal article" date="2011" name="Cell">
        <title>The monarch butterfly genome yields insights into long-distance migration.</title>
        <authorList>
            <person name="Zhan S."/>
            <person name="Merlin C."/>
            <person name="Boore J.L."/>
            <person name="Reppert S.M."/>
        </authorList>
    </citation>
    <scope>NUCLEOTIDE SEQUENCE [LARGE SCALE GENOMIC DNA]</scope>
    <source>
        <strain evidence="2">F-2</strain>
    </source>
</reference>
<gene>
    <name evidence="2" type="ORF">KGM_204059</name>
</gene>
<feature type="compositionally biased region" description="Polar residues" evidence="1">
    <location>
        <begin position="28"/>
        <end position="39"/>
    </location>
</feature>
<organism evidence="2 3">
    <name type="scientific">Danaus plexippus plexippus</name>
    <dbReference type="NCBI Taxonomy" id="278856"/>
    <lineage>
        <taxon>Eukaryota</taxon>
        <taxon>Metazoa</taxon>
        <taxon>Ecdysozoa</taxon>
        <taxon>Arthropoda</taxon>
        <taxon>Hexapoda</taxon>
        <taxon>Insecta</taxon>
        <taxon>Pterygota</taxon>
        <taxon>Neoptera</taxon>
        <taxon>Endopterygota</taxon>
        <taxon>Lepidoptera</taxon>
        <taxon>Glossata</taxon>
        <taxon>Ditrysia</taxon>
        <taxon>Papilionoidea</taxon>
        <taxon>Nymphalidae</taxon>
        <taxon>Danainae</taxon>
        <taxon>Danaini</taxon>
        <taxon>Danaina</taxon>
        <taxon>Danaus</taxon>
        <taxon>Danaus</taxon>
    </lineage>
</organism>
<name>A0A212FE19_DANPL</name>
<evidence type="ECO:0000256" key="1">
    <source>
        <dbReference type="SAM" id="MobiDB-lite"/>
    </source>
</evidence>
<keyword evidence="3" id="KW-1185">Reference proteome</keyword>
<sequence>MASREIEDTHKYLLSKLLLESGLECITSAQDTPASTSSSGEDEQREAPETVEEELKDETIKEETQEYEIEEIIEEEPEIFPTPSLRRLLPDKIRRIQEHNSIHVLPEEFKADIDPTAIPKIATTAQQKYIDILASITGCSRYKKSLAEYWFLDTLANLLRRAQEDEMNRASQAVLILWFCEWMKEMQHFDAADRRRMLRRFQDNILAAARFIAEEDYLPTPQMAGVVYKSPEEDLEKKSVSRTDPDSKHLVTFEGAAYECSLRDLTHIIHYIYDLFSTDYQYNLVRSVFTFKPEYCLIDTPHQIRNPKRLFAPLKLKPKKEPKSPKKDKPPAGKGKRKDVDTEEYLALLELRARDEREQEALEEQARESWHRRCHILPLAFAADDQFFDKYWPPPPVEPEPEPEPEVKGKKKGKK</sequence>
<proteinExistence type="predicted"/>
<accession>A0A212FE19</accession>
<feature type="region of interest" description="Disordered" evidence="1">
    <location>
        <begin position="315"/>
        <end position="340"/>
    </location>
</feature>
<dbReference type="AlphaFoldDB" id="A0A212FE19"/>
<dbReference type="OrthoDB" id="6776666at2759"/>
<evidence type="ECO:0000313" key="2">
    <source>
        <dbReference type="EMBL" id="OWR51963.1"/>
    </source>
</evidence>